<dbReference type="EMBL" id="JAIOUQ010000017">
    <property type="protein sequence ID" value="MBZ2167050.1"/>
    <property type="molecule type" value="Genomic_DNA"/>
</dbReference>
<proteinExistence type="predicted"/>
<protein>
    <submittedName>
        <fullName evidence="1">Uncharacterized protein</fullName>
    </submittedName>
</protein>
<evidence type="ECO:0000313" key="2">
    <source>
        <dbReference type="Proteomes" id="UP000825933"/>
    </source>
</evidence>
<dbReference type="Proteomes" id="UP000825933">
    <property type="component" value="Unassembled WGS sequence"/>
</dbReference>
<name>A0A8T5V0S7_9EURY</name>
<dbReference type="AlphaFoldDB" id="A0A8T5V0S7"/>
<keyword evidence="2" id="KW-1185">Reference proteome</keyword>
<gene>
    <name evidence="1" type="ORF">K8N75_13475</name>
</gene>
<dbReference type="RefSeq" id="WP_223792587.1">
    <property type="nucleotide sequence ID" value="NZ_JAIOUQ010000017.1"/>
</dbReference>
<sequence>MEPKYGVRSILPFNPHKVQPTHEMRDYLKSVYDKAIELSDTLYYKPQWMEDLVFNDFKTLSVKPRIWNQLVTQEHKDKK</sequence>
<organism evidence="1 2">
    <name type="scientific">Methanobacterium spitsbergense</name>
    <dbReference type="NCBI Taxonomy" id="2874285"/>
    <lineage>
        <taxon>Archaea</taxon>
        <taxon>Methanobacteriati</taxon>
        <taxon>Methanobacteriota</taxon>
        <taxon>Methanomada group</taxon>
        <taxon>Methanobacteria</taxon>
        <taxon>Methanobacteriales</taxon>
        <taxon>Methanobacteriaceae</taxon>
        <taxon>Methanobacterium</taxon>
    </lineage>
</organism>
<reference evidence="2" key="1">
    <citation type="journal article" date="2022" name="Microbiol. Resour. Announc.">
        <title>Draft Genome Sequence of a Methanogenic Archaeon from West Spitsbergen Permafrost.</title>
        <authorList>
            <person name="Trubitsyn V."/>
            <person name="Rivkina E."/>
            <person name="Shcherbakova V."/>
        </authorList>
    </citation>
    <scope>NUCLEOTIDE SEQUENCE [LARGE SCALE GENOMIC DNA]</scope>
    <source>
        <strain evidence="2">VT</strain>
    </source>
</reference>
<evidence type="ECO:0000313" key="1">
    <source>
        <dbReference type="EMBL" id="MBZ2167050.1"/>
    </source>
</evidence>
<accession>A0A8T5V0S7</accession>
<comment type="caution">
    <text evidence="1">The sequence shown here is derived from an EMBL/GenBank/DDBJ whole genome shotgun (WGS) entry which is preliminary data.</text>
</comment>